<dbReference type="AlphaFoldDB" id="A0A0F9H4X8"/>
<organism evidence="1">
    <name type="scientific">marine sediment metagenome</name>
    <dbReference type="NCBI Taxonomy" id="412755"/>
    <lineage>
        <taxon>unclassified sequences</taxon>
        <taxon>metagenomes</taxon>
        <taxon>ecological metagenomes</taxon>
    </lineage>
</organism>
<reference evidence="1" key="1">
    <citation type="journal article" date="2015" name="Nature">
        <title>Complex archaea that bridge the gap between prokaryotes and eukaryotes.</title>
        <authorList>
            <person name="Spang A."/>
            <person name="Saw J.H."/>
            <person name="Jorgensen S.L."/>
            <person name="Zaremba-Niedzwiedzka K."/>
            <person name="Martijn J."/>
            <person name="Lind A.E."/>
            <person name="van Eijk R."/>
            <person name="Schleper C."/>
            <person name="Guy L."/>
            <person name="Ettema T.J."/>
        </authorList>
    </citation>
    <scope>NUCLEOTIDE SEQUENCE</scope>
</reference>
<gene>
    <name evidence="1" type="ORF">LCGC14_1747140</name>
</gene>
<evidence type="ECO:0000313" key="1">
    <source>
        <dbReference type="EMBL" id="KKM06129.1"/>
    </source>
</evidence>
<dbReference type="EMBL" id="LAZR01016069">
    <property type="protein sequence ID" value="KKM06129.1"/>
    <property type="molecule type" value="Genomic_DNA"/>
</dbReference>
<protein>
    <submittedName>
        <fullName evidence="1">Uncharacterized protein</fullName>
    </submittedName>
</protein>
<name>A0A0F9H4X8_9ZZZZ</name>
<sequence length="218" mass="25687">MSAAFYLRNSMDWIKVKIKHAEYDFAGAKDNIFRAWIMMMIFVAAVERKPLRKALCERLGENNYVELEIWLKKNDTSVDTIIDKVLEDVDSVNTRKSHDRKYMQEYRGKGLRKPLRGANVNGKRREEKRREDKIREEKNIYGEFVFLFPKEHEKLLSDLGQTRLDSLITDLNNYIGSTGKRYKSHYHTILTWAQKNARVKPTEAQRKTLASLERLGND</sequence>
<accession>A0A0F9H4X8</accession>
<proteinExistence type="predicted"/>
<comment type="caution">
    <text evidence="1">The sequence shown here is derived from an EMBL/GenBank/DDBJ whole genome shotgun (WGS) entry which is preliminary data.</text>
</comment>